<evidence type="ECO:0000256" key="8">
    <source>
        <dbReference type="ARBA" id="ARBA00023285"/>
    </source>
</evidence>
<evidence type="ECO:0000256" key="17">
    <source>
        <dbReference type="ARBA" id="ARBA00078074"/>
    </source>
</evidence>
<keyword evidence="4" id="KW-0479">Metal-binding</keyword>
<evidence type="ECO:0000313" key="19">
    <source>
        <dbReference type="EMBL" id="NBC72399.1"/>
    </source>
</evidence>
<dbReference type="CDD" id="cd03890">
    <property type="entry name" value="M20_pepD"/>
    <property type="match status" value="1"/>
</dbReference>
<dbReference type="SUPFAM" id="SSF53187">
    <property type="entry name" value="Zn-dependent exopeptidases"/>
    <property type="match status" value="1"/>
</dbReference>
<evidence type="ECO:0000259" key="18">
    <source>
        <dbReference type="Pfam" id="PF07687"/>
    </source>
</evidence>
<comment type="cofactor">
    <cofactor evidence="1">
        <name>Co(2+)</name>
        <dbReference type="ChEBI" id="CHEBI:48828"/>
    </cofactor>
</comment>
<comment type="similarity">
    <text evidence="12">Belongs to the peptidase M20C family.</text>
</comment>
<dbReference type="NCBIfam" id="TIGR01893">
    <property type="entry name" value="aa-his-dipept"/>
    <property type="match status" value="1"/>
</dbReference>
<dbReference type="RefSeq" id="WP_161703348.1">
    <property type="nucleotide sequence ID" value="NZ_JAAAMU010000018.1"/>
</dbReference>
<keyword evidence="7" id="KW-0482">Metalloprotease</keyword>
<dbReference type="Pfam" id="PF01546">
    <property type="entry name" value="Peptidase_M20"/>
    <property type="match status" value="1"/>
</dbReference>
<dbReference type="FunFam" id="3.40.630.10:FF:000015">
    <property type="entry name" value="Aminoacyl-histidine dipeptidase PepD"/>
    <property type="match status" value="1"/>
</dbReference>
<evidence type="ECO:0000256" key="7">
    <source>
        <dbReference type="ARBA" id="ARBA00023049"/>
    </source>
</evidence>
<dbReference type="OrthoDB" id="9773892at2"/>
<evidence type="ECO:0000256" key="9">
    <source>
        <dbReference type="ARBA" id="ARBA00036421"/>
    </source>
</evidence>
<dbReference type="Pfam" id="PF07687">
    <property type="entry name" value="M20_dimer"/>
    <property type="match status" value="1"/>
</dbReference>
<organism evidence="19 20">
    <name type="scientific">Paenibacillus sacheonensis</name>
    <dbReference type="NCBI Taxonomy" id="742054"/>
    <lineage>
        <taxon>Bacteria</taxon>
        <taxon>Bacillati</taxon>
        <taxon>Bacillota</taxon>
        <taxon>Bacilli</taxon>
        <taxon>Bacillales</taxon>
        <taxon>Paenibacillaceae</taxon>
        <taxon>Paenibacillus</taxon>
    </lineage>
</organism>
<evidence type="ECO:0000256" key="2">
    <source>
        <dbReference type="ARBA" id="ARBA00001947"/>
    </source>
</evidence>
<dbReference type="PANTHER" id="PTHR43501">
    <property type="entry name" value="CYTOSOL NON-SPECIFIC DIPEPTIDASE"/>
    <property type="match status" value="1"/>
</dbReference>
<evidence type="ECO:0000256" key="4">
    <source>
        <dbReference type="ARBA" id="ARBA00022723"/>
    </source>
</evidence>
<dbReference type="InterPro" id="IPR001160">
    <property type="entry name" value="Peptidase_M20C"/>
</dbReference>
<dbReference type="PANTHER" id="PTHR43501:SF1">
    <property type="entry name" value="CYTOSOL NON-SPECIFIC DIPEPTIDASE"/>
    <property type="match status" value="1"/>
</dbReference>
<evidence type="ECO:0000256" key="12">
    <source>
        <dbReference type="ARBA" id="ARBA00061423"/>
    </source>
</evidence>
<name>A0A7X4YVL2_9BACL</name>
<proteinExistence type="inferred from homology"/>
<evidence type="ECO:0000256" key="16">
    <source>
        <dbReference type="ARBA" id="ARBA00077688"/>
    </source>
</evidence>
<keyword evidence="19" id="KW-0224">Dipeptidase</keyword>
<feature type="domain" description="Peptidase M20 dimerisation" evidence="18">
    <location>
        <begin position="212"/>
        <end position="295"/>
    </location>
</feature>
<dbReference type="AlphaFoldDB" id="A0A7X4YVL2"/>
<protein>
    <recommendedName>
        <fullName evidence="13">Cytosol non-specific dipeptidase</fullName>
        <ecNumber evidence="10">3.4.13.18</ecNumber>
    </recommendedName>
    <alternativeName>
        <fullName evidence="16">Aminoacyl-histidine dipeptidase</fullName>
    </alternativeName>
    <alternativeName>
        <fullName evidence="15">Beta-alanyl-histidine dipeptidase</fullName>
    </alternativeName>
    <alternativeName>
        <fullName evidence="14">Carnosinase</fullName>
    </alternativeName>
    <alternativeName>
        <fullName evidence="11">Peptidase D</fullName>
    </alternativeName>
    <alternativeName>
        <fullName evidence="17">Xaa-His dipeptidase</fullName>
    </alternativeName>
</protein>
<evidence type="ECO:0000256" key="14">
    <source>
        <dbReference type="ARBA" id="ARBA00075285"/>
    </source>
</evidence>
<evidence type="ECO:0000313" key="20">
    <source>
        <dbReference type="Proteomes" id="UP000558113"/>
    </source>
</evidence>
<keyword evidence="8" id="KW-0170">Cobalt</keyword>
<dbReference type="Proteomes" id="UP000558113">
    <property type="component" value="Unassembled WGS sequence"/>
</dbReference>
<evidence type="ECO:0000256" key="11">
    <source>
        <dbReference type="ARBA" id="ARBA00044252"/>
    </source>
</evidence>
<comment type="catalytic activity">
    <reaction evidence="9">
        <text>Hydrolysis of dipeptides, preferentially hydrophobic dipeptides including prolyl amino acids.</text>
        <dbReference type="EC" id="3.4.13.18"/>
    </reaction>
</comment>
<evidence type="ECO:0000256" key="13">
    <source>
        <dbReference type="ARBA" id="ARBA00071271"/>
    </source>
</evidence>
<dbReference type="FunFam" id="3.40.630.10:FF:000072">
    <property type="entry name" value="Aminoacyl-histidine dipeptidase"/>
    <property type="match status" value="1"/>
</dbReference>
<keyword evidence="6" id="KW-0862">Zinc</keyword>
<dbReference type="PIRSF" id="PIRSF016599">
    <property type="entry name" value="Xaa-His_dipept"/>
    <property type="match status" value="1"/>
</dbReference>
<keyword evidence="5 19" id="KW-0378">Hydrolase</keyword>
<dbReference type="Gene3D" id="3.40.630.10">
    <property type="entry name" value="Zn peptidases"/>
    <property type="match status" value="2"/>
</dbReference>
<dbReference type="EC" id="3.4.13.18" evidence="10"/>
<dbReference type="GO" id="GO:0006508">
    <property type="term" value="P:proteolysis"/>
    <property type="evidence" value="ECO:0007669"/>
    <property type="project" value="UniProtKB-KW"/>
</dbReference>
<gene>
    <name evidence="19" type="primary">pepD</name>
    <name evidence="19" type="ORF">GT003_25670</name>
</gene>
<dbReference type="EMBL" id="JAAAMU010000018">
    <property type="protein sequence ID" value="NBC72399.1"/>
    <property type="molecule type" value="Genomic_DNA"/>
</dbReference>
<evidence type="ECO:0000256" key="6">
    <source>
        <dbReference type="ARBA" id="ARBA00022833"/>
    </source>
</evidence>
<dbReference type="InterPro" id="IPR002933">
    <property type="entry name" value="Peptidase_M20"/>
</dbReference>
<keyword evidence="20" id="KW-1185">Reference proteome</keyword>
<sequence length="499" mass="54044">MSNWQGKAYTGDSKVLQLFEELSRIPRGSSNEKAVSDFVADFARQRGCTVLQDDKLNLIIRKPAASGYEQAPIVIFQGHLDMVCEKNKTTVHDFTKDPIRFRIEGDMIYAEGTTLGADNGIAVATAMAIIDSPDMAHPELEILLTTEEETSMGGAFYLDAAPLKGRMMINFDSDREGILFVSSAGGINAYHSVPLAWKEAGSAAGEPYTISVQGLMGGHSGDDIIHERGNANKLLGRVLDDLRRHAAFDLAGVSGGMKVNAIPREAEAAVYLSGESKAAAEARIAELNRILKDEFQASDKGVAVVLQPGFDEKGGAGAAAAAASGKAFTDEVKNLVIRLLTLIPNGVLSMDKAIGNLVRTSSNLGVVSVNDTHVVMQSLSRSSVRSQTDEVVRVMETLGETAGCEFRTDHYFPGWPYRADSKLRPVVEAAYEKRFGKPIEIKAIHAGLECGVLIEKMPDLDAVSFGPNMYEIHTPDEHLSISSVERTWPFIEDVLRSLK</sequence>
<accession>A0A7X4YVL2</accession>
<keyword evidence="3" id="KW-0645">Protease</keyword>
<dbReference type="GO" id="GO:0070573">
    <property type="term" value="F:metallodipeptidase activity"/>
    <property type="evidence" value="ECO:0007669"/>
    <property type="project" value="TreeGrafter"/>
</dbReference>
<dbReference type="GO" id="GO:0005829">
    <property type="term" value="C:cytosol"/>
    <property type="evidence" value="ECO:0007669"/>
    <property type="project" value="TreeGrafter"/>
</dbReference>
<evidence type="ECO:0000256" key="15">
    <source>
        <dbReference type="ARBA" id="ARBA00076004"/>
    </source>
</evidence>
<evidence type="ECO:0000256" key="3">
    <source>
        <dbReference type="ARBA" id="ARBA00022670"/>
    </source>
</evidence>
<dbReference type="PRINTS" id="PR00934">
    <property type="entry name" value="XHISDIPTASE"/>
</dbReference>
<dbReference type="InterPro" id="IPR011650">
    <property type="entry name" value="Peptidase_M20_dimer"/>
</dbReference>
<evidence type="ECO:0000256" key="10">
    <source>
        <dbReference type="ARBA" id="ARBA00038976"/>
    </source>
</evidence>
<evidence type="ECO:0000256" key="5">
    <source>
        <dbReference type="ARBA" id="ARBA00022801"/>
    </source>
</evidence>
<comment type="cofactor">
    <cofactor evidence="2">
        <name>Zn(2+)</name>
        <dbReference type="ChEBI" id="CHEBI:29105"/>
    </cofactor>
</comment>
<comment type="caution">
    <text evidence="19">The sequence shown here is derived from an EMBL/GenBank/DDBJ whole genome shotgun (WGS) entry which is preliminary data.</text>
</comment>
<reference evidence="19 20" key="1">
    <citation type="submission" date="2020-01" db="EMBL/GenBank/DDBJ databases">
        <title>Paenibacillus soybeanensis sp. nov. isolated from the nodules of soybean (Glycine max(L.) Merr).</title>
        <authorList>
            <person name="Wang H."/>
        </authorList>
    </citation>
    <scope>NUCLEOTIDE SEQUENCE [LARGE SCALE GENOMIC DNA]</scope>
    <source>
        <strain evidence="19 20">DSM 23054</strain>
    </source>
</reference>
<dbReference type="GO" id="GO:0046872">
    <property type="term" value="F:metal ion binding"/>
    <property type="evidence" value="ECO:0007669"/>
    <property type="project" value="UniProtKB-KW"/>
</dbReference>
<evidence type="ECO:0000256" key="1">
    <source>
        <dbReference type="ARBA" id="ARBA00001941"/>
    </source>
</evidence>